<dbReference type="Proteomes" id="UP000292307">
    <property type="component" value="Chromosome"/>
</dbReference>
<keyword evidence="1" id="KW-0812">Transmembrane</keyword>
<reference evidence="2" key="3">
    <citation type="submission" date="2022-12" db="EMBL/GenBank/DDBJ databases">
        <authorList>
            <person name="Sun Q."/>
            <person name="Kim S."/>
        </authorList>
    </citation>
    <scope>NUCLEOTIDE SEQUENCE</scope>
    <source>
        <strain evidence="2">KCTC 12343</strain>
    </source>
</reference>
<evidence type="ECO:0000313" key="5">
    <source>
        <dbReference type="Proteomes" id="UP000628442"/>
    </source>
</evidence>
<dbReference type="RefSeq" id="WP_131147949.1">
    <property type="nucleotide sequence ID" value="NZ_BMWV01000001.1"/>
</dbReference>
<feature type="transmembrane region" description="Helical" evidence="1">
    <location>
        <begin position="47"/>
        <end position="64"/>
    </location>
</feature>
<organism evidence="2 5">
    <name type="scientific">Pseudoduganella albidiflava</name>
    <dbReference type="NCBI Taxonomy" id="321983"/>
    <lineage>
        <taxon>Bacteria</taxon>
        <taxon>Pseudomonadati</taxon>
        <taxon>Pseudomonadota</taxon>
        <taxon>Betaproteobacteria</taxon>
        <taxon>Burkholderiales</taxon>
        <taxon>Oxalobacteraceae</taxon>
        <taxon>Telluria group</taxon>
        <taxon>Pseudoduganella</taxon>
    </lineage>
</organism>
<keyword evidence="1" id="KW-1133">Transmembrane helix</keyword>
<dbReference type="EMBL" id="CP036401">
    <property type="protein sequence ID" value="QBI03858.1"/>
    <property type="molecule type" value="Genomic_DNA"/>
</dbReference>
<keyword evidence="1" id="KW-0472">Membrane</keyword>
<dbReference type="InterPro" id="IPR021762">
    <property type="entry name" value="DUF3325"/>
</dbReference>
<reference evidence="3 4" key="2">
    <citation type="submission" date="2019-02" db="EMBL/GenBank/DDBJ databases">
        <title>Draft Genome Sequences of Six Type Strains of the Genus Massilia.</title>
        <authorList>
            <person name="Miess H."/>
            <person name="Frediansyhah A."/>
            <person name="Gross H."/>
        </authorList>
    </citation>
    <scope>NUCLEOTIDE SEQUENCE [LARGE SCALE GENOMIC DNA]</scope>
    <source>
        <strain evidence="3 4">DSM 17472</strain>
    </source>
</reference>
<evidence type="ECO:0000313" key="2">
    <source>
        <dbReference type="EMBL" id="GGY22824.1"/>
    </source>
</evidence>
<evidence type="ECO:0000313" key="4">
    <source>
        <dbReference type="Proteomes" id="UP000292307"/>
    </source>
</evidence>
<dbReference type="OrthoDB" id="8858882at2"/>
<evidence type="ECO:0000313" key="3">
    <source>
        <dbReference type="EMBL" id="QBI03858.1"/>
    </source>
</evidence>
<protein>
    <submittedName>
        <fullName evidence="3">DUF3325 domain-containing protein</fullName>
    </submittedName>
</protein>
<reference evidence="2" key="1">
    <citation type="journal article" date="2014" name="Int. J. Syst. Evol. Microbiol.">
        <title>Complete genome sequence of Corynebacterium casei LMG S-19264T (=DSM 44701T), isolated from a smear-ripened cheese.</title>
        <authorList>
            <consortium name="US DOE Joint Genome Institute (JGI-PGF)"/>
            <person name="Walter F."/>
            <person name="Albersmeier A."/>
            <person name="Kalinowski J."/>
            <person name="Ruckert C."/>
        </authorList>
    </citation>
    <scope>NUCLEOTIDE SEQUENCE</scope>
    <source>
        <strain evidence="2">KCTC 12343</strain>
    </source>
</reference>
<accession>A0A411X4R1</accession>
<sequence>MSAAIFFTIAALGAAAAGFGGLGLAMDRHWEAIHGRGSVPAPSLRRLLQLGGSAALAISLWCCLAVHEADNAGQAVVLWCGVLSVAAWSSVAVMTYAAQHARHSAAGAALVACATAVLALVLR</sequence>
<dbReference type="Proteomes" id="UP000628442">
    <property type="component" value="Unassembled WGS sequence"/>
</dbReference>
<feature type="transmembrane region" description="Helical" evidence="1">
    <location>
        <begin position="104"/>
        <end position="122"/>
    </location>
</feature>
<keyword evidence="4" id="KW-1185">Reference proteome</keyword>
<dbReference type="Pfam" id="PF11804">
    <property type="entry name" value="DUF3325"/>
    <property type="match status" value="1"/>
</dbReference>
<dbReference type="EMBL" id="BMWV01000001">
    <property type="protein sequence ID" value="GGY22824.1"/>
    <property type="molecule type" value="Genomic_DNA"/>
</dbReference>
<proteinExistence type="predicted"/>
<gene>
    <name evidence="3" type="ORF">EYF70_25890</name>
    <name evidence="2" type="ORF">GCM10007387_00120</name>
</gene>
<dbReference type="AlphaFoldDB" id="A0A411X4R1"/>
<name>A0A411X4R1_9BURK</name>
<evidence type="ECO:0000256" key="1">
    <source>
        <dbReference type="SAM" id="Phobius"/>
    </source>
</evidence>
<feature type="transmembrane region" description="Helical" evidence="1">
    <location>
        <begin position="76"/>
        <end position="98"/>
    </location>
</feature>